<dbReference type="GO" id="GO:0000428">
    <property type="term" value="C:DNA-directed RNA polymerase complex"/>
    <property type="evidence" value="ECO:0007669"/>
    <property type="project" value="UniProtKB-KW"/>
</dbReference>
<dbReference type="STRING" id="121845.A0A1S4E6S4"/>
<comment type="similarity">
    <text evidence="2">Belongs to the eukaryotic RPA49/POLR1E RNA polymerase subunit family.</text>
</comment>
<accession>A0A1S4E6S4</accession>
<organism evidence="6 7">
    <name type="scientific">Diaphorina citri</name>
    <name type="common">Asian citrus psyllid</name>
    <dbReference type="NCBI Taxonomy" id="121845"/>
    <lineage>
        <taxon>Eukaryota</taxon>
        <taxon>Metazoa</taxon>
        <taxon>Ecdysozoa</taxon>
        <taxon>Arthropoda</taxon>
        <taxon>Hexapoda</taxon>
        <taxon>Insecta</taxon>
        <taxon>Pterygota</taxon>
        <taxon>Neoptera</taxon>
        <taxon>Paraneoptera</taxon>
        <taxon>Hemiptera</taxon>
        <taxon>Sternorrhyncha</taxon>
        <taxon>Psylloidea</taxon>
        <taxon>Psyllidae</taxon>
        <taxon>Diaphorininae</taxon>
        <taxon>Diaphorina</taxon>
    </lineage>
</organism>
<dbReference type="KEGG" id="dci:103505238"/>
<dbReference type="Pfam" id="PF06870">
    <property type="entry name" value="RNA_pol_I_A49"/>
    <property type="match status" value="1"/>
</dbReference>
<keyword evidence="3" id="KW-0240">DNA-directed RNA polymerase</keyword>
<gene>
    <name evidence="7" type="primary">LOC103505238</name>
</gene>
<evidence type="ECO:0000313" key="6">
    <source>
        <dbReference type="Proteomes" id="UP000079169"/>
    </source>
</evidence>
<comment type="subcellular location">
    <subcellularLocation>
        <location evidence="1">Nucleus</location>
        <location evidence="1">Nucleolus</location>
    </subcellularLocation>
</comment>
<keyword evidence="6" id="KW-1185">Reference proteome</keyword>
<evidence type="ECO:0000256" key="5">
    <source>
        <dbReference type="ARBA" id="ARBA00023242"/>
    </source>
</evidence>
<evidence type="ECO:0000256" key="3">
    <source>
        <dbReference type="ARBA" id="ARBA00022478"/>
    </source>
</evidence>
<dbReference type="AlphaFoldDB" id="A0A1S4E6S4"/>
<dbReference type="GO" id="GO:0006351">
    <property type="term" value="P:DNA-templated transcription"/>
    <property type="evidence" value="ECO:0007669"/>
    <property type="project" value="InterPro"/>
</dbReference>
<dbReference type="GO" id="GO:0005730">
    <property type="term" value="C:nucleolus"/>
    <property type="evidence" value="ECO:0007669"/>
    <property type="project" value="UniProtKB-SubCell"/>
</dbReference>
<evidence type="ECO:0000256" key="4">
    <source>
        <dbReference type="ARBA" id="ARBA00023163"/>
    </source>
</evidence>
<sequence length="346" mass="39081">MQYTSFFIQSVSEILKSSSVKIEPDVLKHRVKMLIFCELLLKLVNSKRKVVGSKFSLVSHLPATNQYILDNYTANNLGKRKEEPGSTLCSSVEVTIGGDTVYVGEIPQNPQCRTFIAIRSKNKKKPSHSKVKLYETSSTLLVEKKEESQNDNKFEEINKTDKFYKVFASKKGLRQHQNIQKMNIVSGSVRDNLKEQLNIIKVENEDGEIASGTSLVSILPPCNRNATLKEDVYSVESIIPDNIMLELESDAQFVMDNVKSSTSLSEEEYTSFFIQSVSEILKSSSVKIEPDVLKHRVKMLIFCELLLKLVNSKRKVVGSKFSLVSHLPATNQYILDNYTANNLGKR</sequence>
<dbReference type="RefSeq" id="XP_017297892.1">
    <property type="nucleotide sequence ID" value="XM_017442403.2"/>
</dbReference>
<keyword evidence="4" id="KW-0804">Transcription</keyword>
<dbReference type="GeneID" id="103505238"/>
<dbReference type="GO" id="GO:0003677">
    <property type="term" value="F:DNA binding"/>
    <property type="evidence" value="ECO:0007669"/>
    <property type="project" value="InterPro"/>
</dbReference>
<evidence type="ECO:0000256" key="2">
    <source>
        <dbReference type="ARBA" id="ARBA00009430"/>
    </source>
</evidence>
<reference evidence="7" key="1">
    <citation type="submission" date="2025-08" db="UniProtKB">
        <authorList>
            <consortium name="RefSeq"/>
        </authorList>
    </citation>
    <scope>IDENTIFICATION</scope>
</reference>
<dbReference type="Proteomes" id="UP000079169">
    <property type="component" value="Unplaced"/>
</dbReference>
<keyword evidence="5" id="KW-0539">Nucleus</keyword>
<name>A0A1S4E6S4_DIACI</name>
<dbReference type="PANTHER" id="PTHR14440">
    <property type="entry name" value="DNA-DIRECTED RNA POLYMERASE I SUBUNIT RPA49"/>
    <property type="match status" value="1"/>
</dbReference>
<protein>
    <submittedName>
        <fullName evidence="7">Uncharacterized protein LOC103505238</fullName>
    </submittedName>
</protein>
<proteinExistence type="inferred from homology"/>
<dbReference type="PaxDb" id="121845-A0A1S4E6S4"/>
<evidence type="ECO:0000256" key="1">
    <source>
        <dbReference type="ARBA" id="ARBA00004604"/>
    </source>
</evidence>
<dbReference type="InterPro" id="IPR009668">
    <property type="entry name" value="RNA_pol-assoc_fac_A49-like"/>
</dbReference>
<evidence type="ECO:0000313" key="7">
    <source>
        <dbReference type="RefSeq" id="XP_017297892.1"/>
    </source>
</evidence>